<dbReference type="EMBL" id="JAHRHJ020002719">
    <property type="protein sequence ID" value="KAH9292639.1"/>
    <property type="molecule type" value="Genomic_DNA"/>
</dbReference>
<dbReference type="PANTHER" id="PTHR31044">
    <property type="entry name" value="BETA-1,3 GLUCANASE"/>
    <property type="match status" value="1"/>
</dbReference>
<protein>
    <recommendedName>
        <fullName evidence="9">X8 domain-containing protein</fullName>
    </recommendedName>
</protein>
<feature type="compositionally biased region" description="Basic residues" evidence="8">
    <location>
        <begin position="1"/>
        <end position="12"/>
    </location>
</feature>
<dbReference type="SMART" id="SM00768">
    <property type="entry name" value="X8"/>
    <property type="match status" value="1"/>
</dbReference>
<keyword evidence="7" id="KW-0325">Glycoprotein</keyword>
<evidence type="ECO:0000256" key="5">
    <source>
        <dbReference type="ARBA" id="ARBA00023136"/>
    </source>
</evidence>
<feature type="region of interest" description="Disordered" evidence="8">
    <location>
        <begin position="47"/>
        <end position="68"/>
    </location>
</feature>
<dbReference type="Pfam" id="PF07983">
    <property type="entry name" value="X8"/>
    <property type="match status" value="1"/>
</dbReference>
<keyword evidence="6" id="KW-1015">Disulfide bond</keyword>
<feature type="compositionally biased region" description="Low complexity" evidence="8">
    <location>
        <begin position="49"/>
        <end position="67"/>
    </location>
</feature>
<dbReference type="GO" id="GO:0005886">
    <property type="term" value="C:plasma membrane"/>
    <property type="evidence" value="ECO:0007669"/>
    <property type="project" value="UniProtKB-SubCell"/>
</dbReference>
<reference evidence="10 11" key="1">
    <citation type="journal article" date="2021" name="Nat. Plants">
        <title>The Taxus genome provides insights into paclitaxel biosynthesis.</title>
        <authorList>
            <person name="Xiong X."/>
            <person name="Gou J."/>
            <person name="Liao Q."/>
            <person name="Li Y."/>
            <person name="Zhou Q."/>
            <person name="Bi G."/>
            <person name="Li C."/>
            <person name="Du R."/>
            <person name="Wang X."/>
            <person name="Sun T."/>
            <person name="Guo L."/>
            <person name="Liang H."/>
            <person name="Lu P."/>
            <person name="Wu Y."/>
            <person name="Zhang Z."/>
            <person name="Ro D.K."/>
            <person name="Shang Y."/>
            <person name="Huang S."/>
            <person name="Yan J."/>
        </authorList>
    </citation>
    <scope>NUCLEOTIDE SEQUENCE [LARGE SCALE GENOMIC DNA]</scope>
    <source>
        <strain evidence="10">Ta-2019</strain>
    </source>
</reference>
<evidence type="ECO:0000256" key="1">
    <source>
        <dbReference type="ARBA" id="ARBA00004609"/>
    </source>
</evidence>
<feature type="domain" description="X8" evidence="9">
    <location>
        <begin position="231"/>
        <end position="308"/>
    </location>
</feature>
<comment type="caution">
    <text evidence="10">The sequence shown here is derived from an EMBL/GenBank/DDBJ whole genome shotgun (WGS) entry which is preliminary data.</text>
</comment>
<feature type="non-terminal residue" evidence="10">
    <location>
        <position position="1"/>
    </location>
</feature>
<dbReference type="OMA" id="GMIYSHA"/>
<dbReference type="Proteomes" id="UP000824469">
    <property type="component" value="Unassembled WGS sequence"/>
</dbReference>
<dbReference type="InterPro" id="IPR012946">
    <property type="entry name" value="X8"/>
</dbReference>
<feature type="non-terminal residue" evidence="10">
    <location>
        <position position="308"/>
    </location>
</feature>
<evidence type="ECO:0000256" key="4">
    <source>
        <dbReference type="ARBA" id="ARBA00022729"/>
    </source>
</evidence>
<name>A0AA38C8V9_TAXCH</name>
<evidence type="ECO:0000259" key="9">
    <source>
        <dbReference type="SMART" id="SM00768"/>
    </source>
</evidence>
<evidence type="ECO:0000313" key="10">
    <source>
        <dbReference type="EMBL" id="KAH9292639.1"/>
    </source>
</evidence>
<keyword evidence="3" id="KW-0449">Lipoprotein</keyword>
<keyword evidence="2" id="KW-1003">Cell membrane</keyword>
<dbReference type="PANTHER" id="PTHR31044:SF28">
    <property type="entry name" value="CARBOHYDRATE-BINDING X8 DOMAIN SUPERFAMILY PROTEIN"/>
    <property type="match status" value="1"/>
</dbReference>
<dbReference type="Gene3D" id="1.20.58.1040">
    <property type="match status" value="1"/>
</dbReference>
<evidence type="ECO:0000256" key="7">
    <source>
        <dbReference type="ARBA" id="ARBA00023180"/>
    </source>
</evidence>
<evidence type="ECO:0000256" key="6">
    <source>
        <dbReference type="ARBA" id="ARBA00023157"/>
    </source>
</evidence>
<feature type="region of interest" description="Disordered" evidence="8">
    <location>
        <begin position="1"/>
        <end position="28"/>
    </location>
</feature>
<evidence type="ECO:0000256" key="8">
    <source>
        <dbReference type="SAM" id="MobiDB-lite"/>
    </source>
</evidence>
<keyword evidence="11" id="KW-1185">Reference proteome</keyword>
<keyword evidence="3" id="KW-0336">GPI-anchor</keyword>
<comment type="subcellular location">
    <subcellularLocation>
        <location evidence="1">Cell membrane</location>
        <topology evidence="1">Lipid-anchor</topology>
        <topology evidence="1">GPI-anchor</topology>
    </subcellularLocation>
</comment>
<keyword evidence="4" id="KW-0732">Signal</keyword>
<proteinExistence type="predicted"/>
<dbReference type="GO" id="GO:0098552">
    <property type="term" value="C:side of membrane"/>
    <property type="evidence" value="ECO:0007669"/>
    <property type="project" value="UniProtKB-KW"/>
</dbReference>
<accession>A0AA38C8V9</accession>
<gene>
    <name evidence="10" type="ORF">KI387_042175</name>
</gene>
<dbReference type="PRINTS" id="PR01217">
    <property type="entry name" value="PRICHEXTENSN"/>
</dbReference>
<evidence type="ECO:0000256" key="3">
    <source>
        <dbReference type="ARBA" id="ARBA00022622"/>
    </source>
</evidence>
<evidence type="ECO:0000256" key="2">
    <source>
        <dbReference type="ARBA" id="ARBA00022475"/>
    </source>
</evidence>
<organism evidence="10 11">
    <name type="scientific">Taxus chinensis</name>
    <name type="common">Chinese yew</name>
    <name type="synonym">Taxus wallichiana var. chinensis</name>
    <dbReference type="NCBI Taxonomy" id="29808"/>
    <lineage>
        <taxon>Eukaryota</taxon>
        <taxon>Viridiplantae</taxon>
        <taxon>Streptophyta</taxon>
        <taxon>Embryophyta</taxon>
        <taxon>Tracheophyta</taxon>
        <taxon>Spermatophyta</taxon>
        <taxon>Pinopsida</taxon>
        <taxon>Pinidae</taxon>
        <taxon>Conifers II</taxon>
        <taxon>Cupressales</taxon>
        <taxon>Taxaceae</taxon>
        <taxon>Taxus</taxon>
    </lineage>
</organism>
<dbReference type="AlphaFoldDB" id="A0AA38C8V9"/>
<dbReference type="InterPro" id="IPR044788">
    <property type="entry name" value="X8_dom_prot"/>
</dbReference>
<sequence length="308" mass="32711">GGRGRTSRRAITHNHNQQGEDKFVATPKPAKLKVNRVKIVESAKWYNEPTSPSYPDASPPYSSAIPITAPPPPQSIPPLYVAPPPPPMPTFGPPIRAEPPCHDMSPPVQNNPPPSTPIIPSPILPSPYPIIPSPPYIPYTPNTPLLPSPLITYPPPIIQYPPPIAYTSPPTPIMPSPPYLQYPPPPISSPIIPTYPPPYTTISPAYPPPPTITYSPPPPPYTPSTPPGQGLWCVAKPTIAASVIEQAMNYACGAGADCQAIQPNGACYLPDTVIAHASYSFNSYFQATKGSGGSCDFGGTAMIVTVDP</sequence>
<dbReference type="GO" id="GO:0009506">
    <property type="term" value="C:plasmodesma"/>
    <property type="evidence" value="ECO:0007669"/>
    <property type="project" value="UniProtKB-ARBA"/>
</dbReference>
<dbReference type="FunFam" id="1.20.58.1040:FF:000001">
    <property type="entry name" value="Glucan endo-1,3-beta-glucosidase 4"/>
    <property type="match status" value="1"/>
</dbReference>
<keyword evidence="5" id="KW-0472">Membrane</keyword>
<evidence type="ECO:0000313" key="11">
    <source>
        <dbReference type="Proteomes" id="UP000824469"/>
    </source>
</evidence>